<evidence type="ECO:0000256" key="2">
    <source>
        <dbReference type="SAM" id="SignalP"/>
    </source>
</evidence>
<comment type="caution">
    <text evidence="3">The sequence shown here is derived from an EMBL/GenBank/DDBJ whole genome shotgun (WGS) entry which is preliminary data.</text>
</comment>
<protein>
    <recommendedName>
        <fullName evidence="5">Secreted protein</fullName>
    </recommendedName>
</protein>
<dbReference type="Proteomes" id="UP001243330">
    <property type="component" value="Unassembled WGS sequence"/>
</dbReference>
<dbReference type="AlphaFoldDB" id="A0AAD9EEA5"/>
<keyword evidence="2" id="KW-0732">Signal</keyword>
<keyword evidence="4" id="KW-1185">Reference proteome</keyword>
<feature type="region of interest" description="Disordered" evidence="1">
    <location>
        <begin position="78"/>
        <end position="109"/>
    </location>
</feature>
<evidence type="ECO:0000256" key="1">
    <source>
        <dbReference type="SAM" id="MobiDB-lite"/>
    </source>
</evidence>
<reference evidence="3" key="1">
    <citation type="submission" date="2023-01" db="EMBL/GenBank/DDBJ databases">
        <title>Colletotrichum chrysophilum M932 genome sequence.</title>
        <authorList>
            <person name="Baroncelli R."/>
        </authorList>
    </citation>
    <scope>NUCLEOTIDE SEQUENCE</scope>
    <source>
        <strain evidence="3">M932</strain>
    </source>
</reference>
<gene>
    <name evidence="3" type="ORF">CCHR01_15682</name>
</gene>
<evidence type="ECO:0000313" key="4">
    <source>
        <dbReference type="Proteomes" id="UP001243330"/>
    </source>
</evidence>
<feature type="chain" id="PRO_5042271594" description="Secreted protein" evidence="2">
    <location>
        <begin position="20"/>
        <end position="124"/>
    </location>
</feature>
<dbReference type="EMBL" id="JAQOWY010000463">
    <property type="protein sequence ID" value="KAK1841696.1"/>
    <property type="molecule type" value="Genomic_DNA"/>
</dbReference>
<proteinExistence type="predicted"/>
<accession>A0AAD9EEA5</accession>
<feature type="signal peptide" evidence="2">
    <location>
        <begin position="1"/>
        <end position="19"/>
    </location>
</feature>
<organism evidence="3 4">
    <name type="scientific">Colletotrichum chrysophilum</name>
    <dbReference type="NCBI Taxonomy" id="1836956"/>
    <lineage>
        <taxon>Eukaryota</taxon>
        <taxon>Fungi</taxon>
        <taxon>Dikarya</taxon>
        <taxon>Ascomycota</taxon>
        <taxon>Pezizomycotina</taxon>
        <taxon>Sordariomycetes</taxon>
        <taxon>Hypocreomycetidae</taxon>
        <taxon>Glomerellales</taxon>
        <taxon>Glomerellaceae</taxon>
        <taxon>Colletotrichum</taxon>
        <taxon>Colletotrichum gloeosporioides species complex</taxon>
    </lineage>
</organism>
<sequence>MMLRLWLLIGPLTIRVNLTAYSHKARRRWPQDGLWSRTSCLSSNPAPSLSLGKIRQQTCACVWCVELIPRSQYTTALQGQRQGKASKPTATHDARAQRPSRPAGSWITLPGGREPGSVMGLWCF</sequence>
<evidence type="ECO:0008006" key="5">
    <source>
        <dbReference type="Google" id="ProtNLM"/>
    </source>
</evidence>
<name>A0AAD9EEA5_9PEZI</name>
<evidence type="ECO:0000313" key="3">
    <source>
        <dbReference type="EMBL" id="KAK1841696.1"/>
    </source>
</evidence>